<dbReference type="PANTHER" id="PTHR42646">
    <property type="entry name" value="FLAP ENDONUCLEASE XNI"/>
    <property type="match status" value="1"/>
</dbReference>
<evidence type="ECO:0000256" key="5">
    <source>
        <dbReference type="ARBA" id="ARBA00050026"/>
    </source>
</evidence>
<feature type="domain" description="5'-3' exonuclease" evidence="6">
    <location>
        <begin position="29"/>
        <end position="284"/>
    </location>
</feature>
<evidence type="ECO:0000256" key="4">
    <source>
        <dbReference type="ARBA" id="ARBA00049957"/>
    </source>
</evidence>
<dbReference type="Proteomes" id="UP000287352">
    <property type="component" value="Unassembled WGS sequence"/>
</dbReference>
<dbReference type="GO" id="GO:0033567">
    <property type="term" value="P:DNA replication, Okazaki fragment processing"/>
    <property type="evidence" value="ECO:0007669"/>
    <property type="project" value="InterPro"/>
</dbReference>
<gene>
    <name evidence="7" type="ORF">KTT_58320</name>
</gene>
<dbReference type="SMART" id="SM00279">
    <property type="entry name" value="HhH2"/>
    <property type="match status" value="1"/>
</dbReference>
<keyword evidence="8" id="KW-1185">Reference proteome</keyword>
<dbReference type="GO" id="GO:0003677">
    <property type="term" value="F:DNA binding"/>
    <property type="evidence" value="ECO:0007669"/>
    <property type="project" value="UniProtKB-KW"/>
</dbReference>
<dbReference type="SUPFAM" id="SSF88723">
    <property type="entry name" value="PIN domain-like"/>
    <property type="match status" value="1"/>
</dbReference>
<dbReference type="CDD" id="cd09859">
    <property type="entry name" value="PIN_53EXO"/>
    <property type="match status" value="1"/>
</dbReference>
<keyword evidence="1" id="KW-0540">Nuclease</keyword>
<dbReference type="AlphaFoldDB" id="A0A402A9Y7"/>
<evidence type="ECO:0000256" key="3">
    <source>
        <dbReference type="ARBA" id="ARBA00023125"/>
    </source>
</evidence>
<dbReference type="InterPro" id="IPR036279">
    <property type="entry name" value="5-3_exonuclease_C_sf"/>
</dbReference>
<dbReference type="InterPro" id="IPR038969">
    <property type="entry name" value="FEN"/>
</dbReference>
<protein>
    <recommendedName>
        <fullName evidence="5">5'-3' exonuclease</fullName>
    </recommendedName>
</protein>
<dbReference type="Gene3D" id="1.10.150.20">
    <property type="entry name" value="5' to 3' exonuclease, C-terminal subdomain"/>
    <property type="match status" value="1"/>
</dbReference>
<sequence>MLCCLGMTDELVFLLRERYTQEKIGFTVKKALLIDGHNILFKYFLGMPRVFTSVDGRAVHGAYGMIGALLKTIQRFQPERVVVCFDTAVPSERVELLSTYKANRPQFFAEGENPFEQIDIVYDSLRYLSLSYLSIEGVEADDLIGSYARLLERDYEVIILSADRDYLQLVNERISLCVQRGKNETLFTPELVKEQFGVEPDQFVDYKALIGDSSDNIKGVPGIGPKTAAQLLQQYGSLEQVYLRLAELKPKMAATLQEYEQRLQINRRIVAIQDQYPVDQLLLTELDSQKILHLSVRQVFIQLGVFQEKIVAQKMVVKDPVEEGK</sequence>
<evidence type="ECO:0000256" key="2">
    <source>
        <dbReference type="ARBA" id="ARBA00022801"/>
    </source>
</evidence>
<dbReference type="InterPro" id="IPR020046">
    <property type="entry name" value="5-3_exonucl_a-hlix_arch_N"/>
</dbReference>
<dbReference type="InterPro" id="IPR008918">
    <property type="entry name" value="HhH2"/>
</dbReference>
<dbReference type="SMART" id="SM00475">
    <property type="entry name" value="53EXOc"/>
    <property type="match status" value="1"/>
</dbReference>
<dbReference type="GO" id="GO:0017108">
    <property type="term" value="F:5'-flap endonuclease activity"/>
    <property type="evidence" value="ECO:0007669"/>
    <property type="project" value="InterPro"/>
</dbReference>
<proteinExistence type="predicted"/>
<dbReference type="CDD" id="cd09898">
    <property type="entry name" value="H3TH_53EXO"/>
    <property type="match status" value="1"/>
</dbReference>
<dbReference type="InterPro" id="IPR020045">
    <property type="entry name" value="DNA_polI_H3TH"/>
</dbReference>
<evidence type="ECO:0000256" key="1">
    <source>
        <dbReference type="ARBA" id="ARBA00022722"/>
    </source>
</evidence>
<reference evidence="8" key="1">
    <citation type="submission" date="2018-12" db="EMBL/GenBank/DDBJ databases">
        <title>Tengunoibacter tsumagoiensis gen. nov., sp. nov., Dictyobacter kobayashii sp. nov., D. alpinus sp. nov., and D. joshuensis sp. nov. and description of Dictyobacteraceae fam. nov. within the order Ktedonobacterales isolated from Tengu-no-mugimeshi.</title>
        <authorList>
            <person name="Wang C.M."/>
            <person name="Zheng Y."/>
            <person name="Sakai Y."/>
            <person name="Toyoda A."/>
            <person name="Minakuchi Y."/>
            <person name="Abe K."/>
            <person name="Yokota A."/>
            <person name="Yabe S."/>
        </authorList>
    </citation>
    <scope>NUCLEOTIDE SEQUENCE [LARGE SCALE GENOMIC DNA]</scope>
    <source>
        <strain evidence="8">Uno3</strain>
    </source>
</reference>
<dbReference type="Pfam" id="PF01367">
    <property type="entry name" value="5_3_exonuc"/>
    <property type="match status" value="1"/>
</dbReference>
<dbReference type="PANTHER" id="PTHR42646:SF2">
    <property type="entry name" value="5'-3' EXONUCLEASE FAMILY PROTEIN"/>
    <property type="match status" value="1"/>
</dbReference>
<dbReference type="Gene3D" id="3.40.50.1010">
    <property type="entry name" value="5'-nuclease"/>
    <property type="match status" value="1"/>
</dbReference>
<name>A0A402A9Y7_9CHLR</name>
<comment type="function">
    <text evidence="4">5'-3' exonuclease acting preferentially on double-stranded DNA.</text>
</comment>
<organism evidence="7 8">
    <name type="scientific">Tengunoibacter tsumagoiensis</name>
    <dbReference type="NCBI Taxonomy" id="2014871"/>
    <lineage>
        <taxon>Bacteria</taxon>
        <taxon>Bacillati</taxon>
        <taxon>Chloroflexota</taxon>
        <taxon>Ktedonobacteria</taxon>
        <taxon>Ktedonobacterales</taxon>
        <taxon>Dictyobacteraceae</taxon>
        <taxon>Tengunoibacter</taxon>
    </lineage>
</organism>
<dbReference type="GO" id="GO:0008409">
    <property type="term" value="F:5'-3' exonuclease activity"/>
    <property type="evidence" value="ECO:0007669"/>
    <property type="project" value="InterPro"/>
</dbReference>
<dbReference type="Pfam" id="PF02739">
    <property type="entry name" value="5_3_exonuc_N"/>
    <property type="match status" value="1"/>
</dbReference>
<dbReference type="InterPro" id="IPR002421">
    <property type="entry name" value="5-3_exonuclease"/>
</dbReference>
<dbReference type="SUPFAM" id="SSF47807">
    <property type="entry name" value="5' to 3' exonuclease, C-terminal subdomain"/>
    <property type="match status" value="1"/>
</dbReference>
<accession>A0A402A9Y7</accession>
<evidence type="ECO:0000313" key="7">
    <source>
        <dbReference type="EMBL" id="GCE15973.1"/>
    </source>
</evidence>
<evidence type="ECO:0000313" key="8">
    <source>
        <dbReference type="Proteomes" id="UP000287352"/>
    </source>
</evidence>
<dbReference type="InterPro" id="IPR029060">
    <property type="entry name" value="PIN-like_dom_sf"/>
</dbReference>
<dbReference type="FunFam" id="1.10.150.20:FF:000003">
    <property type="entry name" value="DNA polymerase I"/>
    <property type="match status" value="1"/>
</dbReference>
<evidence type="ECO:0000259" key="6">
    <source>
        <dbReference type="SMART" id="SM00475"/>
    </source>
</evidence>
<comment type="caution">
    <text evidence="7">The sequence shown here is derived from an EMBL/GenBank/DDBJ whole genome shotgun (WGS) entry which is preliminary data.</text>
</comment>
<keyword evidence="3" id="KW-0238">DNA-binding</keyword>
<keyword evidence="2" id="KW-0378">Hydrolase</keyword>
<dbReference type="EMBL" id="BIFR01000002">
    <property type="protein sequence ID" value="GCE15973.1"/>
    <property type="molecule type" value="Genomic_DNA"/>
</dbReference>